<name>A0ABZ0GUI5_9GAMM</name>
<dbReference type="CDD" id="cd00383">
    <property type="entry name" value="trans_reg_C"/>
    <property type="match status" value="1"/>
</dbReference>
<feature type="domain" description="Response regulatory" evidence="4">
    <location>
        <begin position="13"/>
        <end position="126"/>
    </location>
</feature>
<dbReference type="PANTHER" id="PTHR48111:SF47">
    <property type="entry name" value="TRANSCRIPTIONAL REGULATORY PROTEIN RSTA"/>
    <property type="match status" value="1"/>
</dbReference>
<proteinExistence type="predicted"/>
<reference evidence="6 7" key="1">
    <citation type="submission" date="2023-09" db="EMBL/GenBank/DDBJ databases">
        <authorList>
            <person name="Qi X."/>
        </authorList>
    </citation>
    <scope>NUCLEOTIDE SEQUENCE [LARGE SCALE GENOMIC DNA]</scope>
    <source>
        <strain evidence="6 7">S1-1</strain>
    </source>
</reference>
<dbReference type="InterPro" id="IPR001789">
    <property type="entry name" value="Sig_transdc_resp-reg_receiver"/>
</dbReference>
<dbReference type="InterPro" id="IPR039420">
    <property type="entry name" value="WalR-like"/>
</dbReference>
<dbReference type="InterPro" id="IPR011006">
    <property type="entry name" value="CheY-like_superfamily"/>
</dbReference>
<evidence type="ECO:0000256" key="3">
    <source>
        <dbReference type="PROSITE-ProRule" id="PRU01091"/>
    </source>
</evidence>
<dbReference type="InterPro" id="IPR001867">
    <property type="entry name" value="OmpR/PhoB-type_DNA-bd"/>
</dbReference>
<dbReference type="Pfam" id="PF00486">
    <property type="entry name" value="Trans_reg_C"/>
    <property type="match status" value="1"/>
</dbReference>
<organism evidence="6 7">
    <name type="scientific">Thalassotalea fonticola</name>
    <dbReference type="NCBI Taxonomy" id="3065649"/>
    <lineage>
        <taxon>Bacteria</taxon>
        <taxon>Pseudomonadati</taxon>
        <taxon>Pseudomonadota</taxon>
        <taxon>Gammaproteobacteria</taxon>
        <taxon>Alteromonadales</taxon>
        <taxon>Colwelliaceae</taxon>
        <taxon>Thalassotalea</taxon>
    </lineage>
</organism>
<dbReference type="EMBL" id="CP136600">
    <property type="protein sequence ID" value="WOH39364.1"/>
    <property type="molecule type" value="Genomic_DNA"/>
</dbReference>
<protein>
    <submittedName>
        <fullName evidence="6">Response regulator transcription factor</fullName>
    </submittedName>
</protein>
<dbReference type="PANTHER" id="PTHR48111">
    <property type="entry name" value="REGULATOR OF RPOS"/>
    <property type="match status" value="1"/>
</dbReference>
<dbReference type="SMART" id="SM00448">
    <property type="entry name" value="REC"/>
    <property type="match status" value="1"/>
</dbReference>
<evidence type="ECO:0000259" key="5">
    <source>
        <dbReference type="PROSITE" id="PS51755"/>
    </source>
</evidence>
<feature type="modified residue" description="4-aspartylphosphate" evidence="2">
    <location>
        <position position="62"/>
    </location>
</feature>
<keyword evidence="7" id="KW-1185">Reference proteome</keyword>
<dbReference type="PROSITE" id="PS50110">
    <property type="entry name" value="RESPONSE_REGULATORY"/>
    <property type="match status" value="1"/>
</dbReference>
<dbReference type="RefSeq" id="WP_348398131.1">
    <property type="nucleotide sequence ID" value="NZ_CP136600.1"/>
</dbReference>
<dbReference type="SMART" id="SM00862">
    <property type="entry name" value="Trans_reg_C"/>
    <property type="match status" value="1"/>
</dbReference>
<feature type="domain" description="OmpR/PhoB-type" evidence="5">
    <location>
        <begin position="138"/>
        <end position="237"/>
    </location>
</feature>
<dbReference type="InterPro" id="IPR036388">
    <property type="entry name" value="WH-like_DNA-bd_sf"/>
</dbReference>
<evidence type="ECO:0000313" key="7">
    <source>
        <dbReference type="Proteomes" id="UP001301442"/>
    </source>
</evidence>
<evidence type="ECO:0000256" key="2">
    <source>
        <dbReference type="PROSITE-ProRule" id="PRU00169"/>
    </source>
</evidence>
<gene>
    <name evidence="6" type="ORF">RI844_09095</name>
</gene>
<keyword evidence="1 3" id="KW-0238">DNA-binding</keyword>
<dbReference type="PROSITE" id="PS51755">
    <property type="entry name" value="OMPR_PHOB"/>
    <property type="match status" value="1"/>
</dbReference>
<evidence type="ECO:0000259" key="4">
    <source>
        <dbReference type="PROSITE" id="PS50110"/>
    </source>
</evidence>
<feature type="DNA-binding region" description="OmpR/PhoB-type" evidence="3">
    <location>
        <begin position="138"/>
        <end position="237"/>
    </location>
</feature>
<evidence type="ECO:0000313" key="6">
    <source>
        <dbReference type="EMBL" id="WOH39364.1"/>
    </source>
</evidence>
<dbReference type="SUPFAM" id="SSF52172">
    <property type="entry name" value="CheY-like"/>
    <property type="match status" value="1"/>
</dbReference>
<dbReference type="Gene3D" id="1.10.10.10">
    <property type="entry name" value="Winged helix-like DNA-binding domain superfamily/Winged helix DNA-binding domain"/>
    <property type="match status" value="1"/>
</dbReference>
<dbReference type="Proteomes" id="UP001301442">
    <property type="component" value="Chromosome"/>
</dbReference>
<dbReference type="Gene3D" id="3.40.50.2300">
    <property type="match status" value="1"/>
</dbReference>
<keyword evidence="2" id="KW-0597">Phosphoprotein</keyword>
<sequence length="239" mass="26469">MNNTVGAVSEFSTIMLVEDDKVLSSLLKAYLEKSSHVVHQVFRGDQAARNQIKIQPDLIILDVGLPGKDGYKVCHELRATYSGPILFLTSNNSEAEHLAAFNVGGDAYLAKPASPQLISANIEALLRRTKDRKQASSRKKLTVGEITVIPSEQQCEVNGVEISLSVFEFELLSLLMFNTGKVLTRDDIYKLLLGREYDGSERSVDVRLSRLRDKLISQGVTQTQIKTVWGKGYLLSAID</sequence>
<dbReference type="Pfam" id="PF00072">
    <property type="entry name" value="Response_reg"/>
    <property type="match status" value="1"/>
</dbReference>
<accession>A0ABZ0GUI5</accession>
<evidence type="ECO:0000256" key="1">
    <source>
        <dbReference type="ARBA" id="ARBA00023125"/>
    </source>
</evidence>